<protein>
    <submittedName>
        <fullName evidence="1">Uncharacterized protein</fullName>
    </submittedName>
</protein>
<gene>
    <name evidence="1" type="ORF">QYM36_018563</name>
</gene>
<dbReference type="AlphaFoldDB" id="A0AA88H6K1"/>
<evidence type="ECO:0000313" key="2">
    <source>
        <dbReference type="Proteomes" id="UP001187531"/>
    </source>
</evidence>
<dbReference type="EMBL" id="JAVRJZ010000156">
    <property type="protein sequence ID" value="KAK2702843.1"/>
    <property type="molecule type" value="Genomic_DNA"/>
</dbReference>
<name>A0AA88H6K1_ARTSF</name>
<dbReference type="Proteomes" id="UP001187531">
    <property type="component" value="Unassembled WGS sequence"/>
</dbReference>
<accession>A0AA88H6K1</accession>
<proteinExistence type="predicted"/>
<sequence length="53" mass="6490">VLVFFAVYIIQYKGLSTNNSYVWSQLWNQSFESWLFNEVKWMHVFHNAVYNQL</sequence>
<reference evidence="1" key="1">
    <citation type="submission" date="2023-07" db="EMBL/GenBank/DDBJ databases">
        <title>Chromosome-level genome assembly of Artemia franciscana.</title>
        <authorList>
            <person name="Jo E."/>
        </authorList>
    </citation>
    <scope>NUCLEOTIDE SEQUENCE</scope>
    <source>
        <tissue evidence="1">Whole body</tissue>
    </source>
</reference>
<feature type="non-terminal residue" evidence="1">
    <location>
        <position position="53"/>
    </location>
</feature>
<feature type="non-terminal residue" evidence="1">
    <location>
        <position position="1"/>
    </location>
</feature>
<organism evidence="1 2">
    <name type="scientific">Artemia franciscana</name>
    <name type="common">Brine shrimp</name>
    <name type="synonym">Artemia sanfranciscana</name>
    <dbReference type="NCBI Taxonomy" id="6661"/>
    <lineage>
        <taxon>Eukaryota</taxon>
        <taxon>Metazoa</taxon>
        <taxon>Ecdysozoa</taxon>
        <taxon>Arthropoda</taxon>
        <taxon>Crustacea</taxon>
        <taxon>Branchiopoda</taxon>
        <taxon>Anostraca</taxon>
        <taxon>Artemiidae</taxon>
        <taxon>Artemia</taxon>
    </lineage>
</organism>
<evidence type="ECO:0000313" key="1">
    <source>
        <dbReference type="EMBL" id="KAK2702843.1"/>
    </source>
</evidence>
<comment type="caution">
    <text evidence="1">The sequence shown here is derived from an EMBL/GenBank/DDBJ whole genome shotgun (WGS) entry which is preliminary data.</text>
</comment>
<keyword evidence="2" id="KW-1185">Reference proteome</keyword>